<organism evidence="4 5">
    <name type="scientific">Arthrobacter ginsengisoli</name>
    <dbReference type="NCBI Taxonomy" id="1356565"/>
    <lineage>
        <taxon>Bacteria</taxon>
        <taxon>Bacillati</taxon>
        <taxon>Actinomycetota</taxon>
        <taxon>Actinomycetes</taxon>
        <taxon>Micrococcales</taxon>
        <taxon>Micrococcaceae</taxon>
        <taxon>Arthrobacter</taxon>
    </lineage>
</organism>
<name>A0ABU1UI97_9MICC</name>
<dbReference type="PANTHER" id="PTHR43877">
    <property type="entry name" value="AMINOALKYLPHOSPHONATE N-ACETYLTRANSFERASE-RELATED-RELATED"/>
    <property type="match status" value="1"/>
</dbReference>
<feature type="domain" description="N-acetyltransferase" evidence="3">
    <location>
        <begin position="5"/>
        <end position="162"/>
    </location>
</feature>
<dbReference type="PROSITE" id="PS51186">
    <property type="entry name" value="GNAT"/>
    <property type="match status" value="1"/>
</dbReference>
<proteinExistence type="predicted"/>
<evidence type="ECO:0000313" key="4">
    <source>
        <dbReference type="EMBL" id="MDR7084866.1"/>
    </source>
</evidence>
<dbReference type="RefSeq" id="WP_310061940.1">
    <property type="nucleotide sequence ID" value="NZ_JAVDVQ010000034.1"/>
</dbReference>
<dbReference type="Pfam" id="PF00583">
    <property type="entry name" value="Acetyltransf_1"/>
    <property type="match status" value="1"/>
</dbReference>
<comment type="caution">
    <text evidence="4">The sequence shown here is derived from an EMBL/GenBank/DDBJ whole genome shotgun (WGS) entry which is preliminary data.</text>
</comment>
<evidence type="ECO:0000259" key="3">
    <source>
        <dbReference type="PROSITE" id="PS51186"/>
    </source>
</evidence>
<reference evidence="4 5" key="1">
    <citation type="submission" date="2023-07" db="EMBL/GenBank/DDBJ databases">
        <title>Sorghum-associated microbial communities from plants grown in Nebraska, USA.</title>
        <authorList>
            <person name="Schachtman D."/>
        </authorList>
    </citation>
    <scope>NUCLEOTIDE SEQUENCE [LARGE SCALE GENOMIC DNA]</scope>
    <source>
        <strain evidence="4 5">BE167</strain>
    </source>
</reference>
<keyword evidence="1" id="KW-0808">Transferase</keyword>
<dbReference type="InterPro" id="IPR000182">
    <property type="entry name" value="GNAT_dom"/>
</dbReference>
<evidence type="ECO:0000256" key="2">
    <source>
        <dbReference type="ARBA" id="ARBA00023315"/>
    </source>
</evidence>
<dbReference type="SUPFAM" id="SSF55729">
    <property type="entry name" value="Acyl-CoA N-acyltransferases (Nat)"/>
    <property type="match status" value="1"/>
</dbReference>
<evidence type="ECO:0000256" key="1">
    <source>
        <dbReference type="ARBA" id="ARBA00022679"/>
    </source>
</evidence>
<dbReference type="CDD" id="cd04301">
    <property type="entry name" value="NAT_SF"/>
    <property type="match status" value="1"/>
</dbReference>
<sequence>MTTDLTVRKAVVADAAGIAQVHIQAWRESYVHLLPAAVLAGLQRRPRETRWRETIAAGASDVWVACAGTDIVGWASAGPGRDDDGPRPRELQGIYVLASHYGSGAGQLLLDAAIGNGGAHLWIAEDNPRAFAFYLRNGFVPDGATATHELAGTPVRILRMVR</sequence>
<accession>A0ABU1UI97</accession>
<dbReference type="InterPro" id="IPR050832">
    <property type="entry name" value="Bact_Acetyltransf"/>
</dbReference>
<protein>
    <submittedName>
        <fullName evidence="4">GNAT superfamily N-acetyltransferase</fullName>
    </submittedName>
</protein>
<evidence type="ECO:0000313" key="5">
    <source>
        <dbReference type="Proteomes" id="UP001252243"/>
    </source>
</evidence>
<dbReference type="EMBL" id="JAVDVQ010000034">
    <property type="protein sequence ID" value="MDR7084866.1"/>
    <property type="molecule type" value="Genomic_DNA"/>
</dbReference>
<dbReference type="Proteomes" id="UP001252243">
    <property type="component" value="Unassembled WGS sequence"/>
</dbReference>
<dbReference type="Gene3D" id="3.40.630.30">
    <property type="match status" value="1"/>
</dbReference>
<keyword evidence="2" id="KW-0012">Acyltransferase</keyword>
<keyword evidence="5" id="KW-1185">Reference proteome</keyword>
<gene>
    <name evidence="4" type="ORF">J2X01_004183</name>
</gene>
<dbReference type="InterPro" id="IPR016181">
    <property type="entry name" value="Acyl_CoA_acyltransferase"/>
</dbReference>